<name>A0A8D8X1S9_9HEMI</name>
<dbReference type="GO" id="GO:0004386">
    <property type="term" value="F:helicase activity"/>
    <property type="evidence" value="ECO:0007669"/>
    <property type="project" value="UniProtKB-KW"/>
</dbReference>
<keyword evidence="1" id="KW-0347">Helicase</keyword>
<dbReference type="CDD" id="cd18809">
    <property type="entry name" value="SF1_C_RecD"/>
    <property type="match status" value="1"/>
</dbReference>
<dbReference type="SUPFAM" id="SSF52540">
    <property type="entry name" value="P-loop containing nucleoside triphosphate hydrolases"/>
    <property type="match status" value="1"/>
</dbReference>
<reference evidence="1" key="1">
    <citation type="submission" date="2021-05" db="EMBL/GenBank/DDBJ databases">
        <authorList>
            <person name="Alioto T."/>
            <person name="Alioto T."/>
            <person name="Gomez Garrido J."/>
        </authorList>
    </citation>
    <scope>NUCLEOTIDE SEQUENCE</scope>
</reference>
<protein>
    <submittedName>
        <fullName evidence="1">ATP-dependent DNA helicase PIF1</fullName>
    </submittedName>
</protein>
<proteinExistence type="predicted"/>
<accession>A0A8D8X1S9</accession>
<dbReference type="AlphaFoldDB" id="A0A8D8X1S9"/>
<dbReference type="EMBL" id="HBUF01252637">
    <property type="protein sequence ID" value="CAG6680552.1"/>
    <property type="molecule type" value="Transcribed_RNA"/>
</dbReference>
<dbReference type="InterPro" id="IPR027417">
    <property type="entry name" value="P-loop_NTPase"/>
</dbReference>
<keyword evidence="1" id="KW-0378">Hydrolase</keyword>
<evidence type="ECO:0000313" key="1">
    <source>
        <dbReference type="EMBL" id="CAG6680552.1"/>
    </source>
</evidence>
<dbReference type="InterPro" id="IPR051055">
    <property type="entry name" value="PIF1_helicase"/>
</dbReference>
<dbReference type="PANTHER" id="PTHR47642">
    <property type="entry name" value="ATP-DEPENDENT DNA HELICASE"/>
    <property type="match status" value="1"/>
</dbReference>
<keyword evidence="1" id="KW-0547">Nucleotide-binding</keyword>
<sequence length="196" mass="21941">MNYMISKGLRQSLKYFLELLFTGKCPLTIAYAITVHKCQGISIDSAILDIGQSIFTQGQSYVALSRVTTLKGLHLINFDPLKCEAAEDCIIVYKRLRNIFRQDLPEISLVQSTFPSTKDVKWVDIKDKRVQDQEIVPQTNVAIPIPGFSNTDGVSCCANATVQELFSSKPIIMELLKLQGNPPLKKLAAAYRLKLF</sequence>
<keyword evidence="1" id="KW-0067">ATP-binding</keyword>
<organism evidence="1">
    <name type="scientific">Cacopsylla melanoneura</name>
    <dbReference type="NCBI Taxonomy" id="428564"/>
    <lineage>
        <taxon>Eukaryota</taxon>
        <taxon>Metazoa</taxon>
        <taxon>Ecdysozoa</taxon>
        <taxon>Arthropoda</taxon>
        <taxon>Hexapoda</taxon>
        <taxon>Insecta</taxon>
        <taxon>Pterygota</taxon>
        <taxon>Neoptera</taxon>
        <taxon>Paraneoptera</taxon>
        <taxon>Hemiptera</taxon>
        <taxon>Sternorrhyncha</taxon>
        <taxon>Psylloidea</taxon>
        <taxon>Psyllidae</taxon>
        <taxon>Psyllinae</taxon>
        <taxon>Cacopsylla</taxon>
    </lineage>
</organism>